<dbReference type="EMBL" id="JAHIBW010000010">
    <property type="protein sequence ID" value="KAG7307634.1"/>
    <property type="molecule type" value="Genomic_DNA"/>
</dbReference>
<name>A0ABQ7QRI6_PLUXY</name>
<keyword evidence="1" id="KW-1133">Transmembrane helix</keyword>
<feature type="transmembrane region" description="Helical" evidence="1">
    <location>
        <begin position="358"/>
        <end position="377"/>
    </location>
</feature>
<protein>
    <recommendedName>
        <fullName evidence="4">Envelope protein</fullName>
    </recommendedName>
</protein>
<keyword evidence="1" id="KW-0472">Membrane</keyword>
<keyword evidence="3" id="KW-1185">Reference proteome</keyword>
<gene>
    <name evidence="2" type="ORF">JYU34_007855</name>
</gene>
<reference evidence="2 3" key="1">
    <citation type="submission" date="2021-06" db="EMBL/GenBank/DDBJ databases">
        <title>A haploid diamondback moth (Plutella xylostella L.) genome assembly resolves 31 chromosomes and identifies a diamide resistance mutation.</title>
        <authorList>
            <person name="Ward C.M."/>
            <person name="Perry K.D."/>
            <person name="Baker G."/>
            <person name="Powis K."/>
            <person name="Heckel D.G."/>
            <person name="Baxter S.W."/>
        </authorList>
    </citation>
    <scope>NUCLEOTIDE SEQUENCE [LARGE SCALE GENOMIC DNA]</scope>
    <source>
        <strain evidence="2 3">LV</strain>
        <tissue evidence="2">Single pupa</tissue>
    </source>
</reference>
<sequence>MNKQFAIINQQLKNISEEVHQSKRINENVLEAFYIISSAISIDVIMSNLRRTQDTLIDTVTNIYYGRLDVHLLSPEQIQEQLNIISGQLQEDLMIPAKDIKDLYSLLHIQARVTKKYLIMEIRLPLLNHDHFELDCAISIPQKQGDRTIYTIAQTKYVAVNVRKDTLMPMTEYDLQSCIKQSDVKLLCPLNSPIYNIKSHDSICDTRVSINDKNLKFCKTETLSCINKWIKLHARDSWLYSCCEECVIRIMCPAGVTTKRLRGSGVIALGRGCVVKGDTFTIHAHYDFVDQMFIQQTAESARPFITSPINDIINSSIPKDILTIEDHAQLYEDIKQKLETLKSQSSIEFPDDNIPHHIINYSISSLMITVILLLAVYKVKQRCQRRPRTRGPREEAAIEMTCRPRHGVSQCSVIDEVVSNRKVASRVQCGSVNEVVPNRKVASPVKCSELSKSVTSLAASAVTFD</sequence>
<comment type="caution">
    <text evidence="2">The sequence shown here is derived from an EMBL/GenBank/DDBJ whole genome shotgun (WGS) entry which is preliminary data.</text>
</comment>
<evidence type="ECO:0000256" key="1">
    <source>
        <dbReference type="SAM" id="Phobius"/>
    </source>
</evidence>
<evidence type="ECO:0008006" key="4">
    <source>
        <dbReference type="Google" id="ProtNLM"/>
    </source>
</evidence>
<accession>A0ABQ7QRI6</accession>
<proteinExistence type="predicted"/>
<evidence type="ECO:0000313" key="2">
    <source>
        <dbReference type="EMBL" id="KAG7307634.1"/>
    </source>
</evidence>
<keyword evidence="1" id="KW-0812">Transmembrane</keyword>
<evidence type="ECO:0000313" key="3">
    <source>
        <dbReference type="Proteomes" id="UP000823941"/>
    </source>
</evidence>
<organism evidence="2 3">
    <name type="scientific">Plutella xylostella</name>
    <name type="common">Diamondback moth</name>
    <name type="synonym">Plutella maculipennis</name>
    <dbReference type="NCBI Taxonomy" id="51655"/>
    <lineage>
        <taxon>Eukaryota</taxon>
        <taxon>Metazoa</taxon>
        <taxon>Ecdysozoa</taxon>
        <taxon>Arthropoda</taxon>
        <taxon>Hexapoda</taxon>
        <taxon>Insecta</taxon>
        <taxon>Pterygota</taxon>
        <taxon>Neoptera</taxon>
        <taxon>Endopterygota</taxon>
        <taxon>Lepidoptera</taxon>
        <taxon>Glossata</taxon>
        <taxon>Ditrysia</taxon>
        <taxon>Yponomeutoidea</taxon>
        <taxon>Plutellidae</taxon>
        <taxon>Plutella</taxon>
    </lineage>
</organism>
<dbReference type="Proteomes" id="UP000823941">
    <property type="component" value="Chromosome 10"/>
</dbReference>